<evidence type="ECO:0000313" key="3">
    <source>
        <dbReference type="Proteomes" id="UP000676169"/>
    </source>
</evidence>
<dbReference type="AlphaFoldDB" id="A0A975J2A5"/>
<dbReference type="Proteomes" id="UP000676169">
    <property type="component" value="Chromosome"/>
</dbReference>
<dbReference type="InterPro" id="IPR025285">
    <property type="entry name" value="DUF4145"/>
</dbReference>
<dbReference type="KEGG" id="lamb:KBB96_07395"/>
<proteinExistence type="predicted"/>
<dbReference type="Pfam" id="PF13643">
    <property type="entry name" value="DUF4145"/>
    <property type="match status" value="1"/>
</dbReference>
<feature type="domain" description="DUF4145" evidence="1">
    <location>
        <begin position="113"/>
        <end position="201"/>
    </location>
</feature>
<protein>
    <submittedName>
        <fullName evidence="2">DUF4145 domain-containing protein</fullName>
    </submittedName>
</protein>
<organism evidence="2 3">
    <name type="scientific">Luteolibacter ambystomatis</name>
    <dbReference type="NCBI Taxonomy" id="2824561"/>
    <lineage>
        <taxon>Bacteria</taxon>
        <taxon>Pseudomonadati</taxon>
        <taxon>Verrucomicrobiota</taxon>
        <taxon>Verrucomicrobiia</taxon>
        <taxon>Verrucomicrobiales</taxon>
        <taxon>Verrucomicrobiaceae</taxon>
        <taxon>Luteolibacter</taxon>
    </lineage>
</organism>
<evidence type="ECO:0000313" key="2">
    <source>
        <dbReference type="EMBL" id="QUE52711.1"/>
    </source>
</evidence>
<dbReference type="EMBL" id="CP073100">
    <property type="protein sequence ID" value="QUE52711.1"/>
    <property type="molecule type" value="Genomic_DNA"/>
</dbReference>
<evidence type="ECO:0000259" key="1">
    <source>
        <dbReference type="Pfam" id="PF13643"/>
    </source>
</evidence>
<keyword evidence="3" id="KW-1185">Reference proteome</keyword>
<name>A0A975J2A5_9BACT</name>
<reference evidence="2" key="1">
    <citation type="submission" date="2021-04" db="EMBL/GenBank/DDBJ databases">
        <title>Luteolibacter sp. 32A isolated from the skin of an Anderson's salamander (Ambystoma andersonii).</title>
        <authorList>
            <person name="Spergser J."/>
            <person name="Busse H.-J."/>
        </authorList>
    </citation>
    <scope>NUCLEOTIDE SEQUENCE</scope>
    <source>
        <strain evidence="2">32A</strain>
    </source>
</reference>
<gene>
    <name evidence="2" type="ORF">KBB96_07395</name>
</gene>
<sequence>MQKIAIEAVRRWTVFGDYHVPQIIRVRCAHCPERTSFDCGAWAEAGDHACLVGVMTCNSCEHRAKVFVLDPHDKETSFAGAGEIHCLMELSAKDDAKEYENAPASIQRAYQDAVECLNNALYSPGSASLRRLLEGICRQPMKATDSVRHLAGQIEHLADQEEFRQPLKNLAHALRFAGTLGPHFDSDGEPTEEACLLVREIAEDLLDYFYRVPALSARLLELGKKETEEVRLRSQIA</sequence>
<dbReference type="RefSeq" id="WP_211633979.1">
    <property type="nucleotide sequence ID" value="NZ_CP073100.1"/>
</dbReference>
<accession>A0A975J2A5</accession>